<sequence length="72" mass="8070">MATQEARREALDQYIAEGGKLNDYGDREDIMYMGGSPLFNESTGESISKEAYHLQVYGRSLEDTLAIVAQHQ</sequence>
<organism evidence="1 2">
    <name type="scientific">Euplotes crassus</name>
    <dbReference type="NCBI Taxonomy" id="5936"/>
    <lineage>
        <taxon>Eukaryota</taxon>
        <taxon>Sar</taxon>
        <taxon>Alveolata</taxon>
        <taxon>Ciliophora</taxon>
        <taxon>Intramacronucleata</taxon>
        <taxon>Spirotrichea</taxon>
        <taxon>Hypotrichia</taxon>
        <taxon>Euplotida</taxon>
        <taxon>Euplotidae</taxon>
        <taxon>Moneuplotes</taxon>
    </lineage>
</organism>
<name>A0AAD1Y872_EUPCR</name>
<dbReference type="EMBL" id="CAMPGE010028264">
    <property type="protein sequence ID" value="CAI2385801.1"/>
    <property type="molecule type" value="Genomic_DNA"/>
</dbReference>
<evidence type="ECO:0000313" key="1">
    <source>
        <dbReference type="EMBL" id="CAI2385801.1"/>
    </source>
</evidence>
<comment type="caution">
    <text evidence="1">The sequence shown here is derived from an EMBL/GenBank/DDBJ whole genome shotgun (WGS) entry which is preliminary data.</text>
</comment>
<proteinExistence type="predicted"/>
<evidence type="ECO:0000313" key="2">
    <source>
        <dbReference type="Proteomes" id="UP001295684"/>
    </source>
</evidence>
<reference evidence="1" key="1">
    <citation type="submission" date="2023-07" db="EMBL/GenBank/DDBJ databases">
        <authorList>
            <consortium name="AG Swart"/>
            <person name="Singh M."/>
            <person name="Singh A."/>
            <person name="Seah K."/>
            <person name="Emmerich C."/>
        </authorList>
    </citation>
    <scope>NUCLEOTIDE SEQUENCE</scope>
    <source>
        <strain evidence="1">DP1</strain>
    </source>
</reference>
<dbReference type="Proteomes" id="UP001295684">
    <property type="component" value="Unassembled WGS sequence"/>
</dbReference>
<accession>A0AAD1Y872</accession>
<keyword evidence="2" id="KW-1185">Reference proteome</keyword>
<dbReference type="AlphaFoldDB" id="A0AAD1Y872"/>
<protein>
    <submittedName>
        <fullName evidence="1">Uncharacterized protein</fullName>
    </submittedName>
</protein>
<gene>
    <name evidence="1" type="ORF">ECRASSUSDP1_LOCUS27387</name>
</gene>